<dbReference type="AlphaFoldDB" id="A0A4Q1KY58"/>
<proteinExistence type="predicted"/>
<name>A0A4Q1KY58_9FLAO</name>
<dbReference type="Gene3D" id="1.20.120.450">
    <property type="entry name" value="dinb family like domain"/>
    <property type="match status" value="1"/>
</dbReference>
<dbReference type="EMBL" id="SBKQ01000002">
    <property type="protein sequence ID" value="RXR34815.1"/>
    <property type="molecule type" value="Genomic_DNA"/>
</dbReference>
<evidence type="ECO:0000313" key="2">
    <source>
        <dbReference type="Proteomes" id="UP000289734"/>
    </source>
</evidence>
<accession>A0A4Q1KY58</accession>
<evidence type="ECO:0000313" key="1">
    <source>
        <dbReference type="EMBL" id="RXR34815.1"/>
    </source>
</evidence>
<reference evidence="2" key="1">
    <citation type="submission" date="2019-01" db="EMBL/GenBank/DDBJ databases">
        <title>Cytophagaceae bacterium strain CAR-16.</title>
        <authorList>
            <person name="Chen W.-M."/>
        </authorList>
    </citation>
    <scope>NUCLEOTIDE SEQUENCE [LARGE SCALE GENOMIC DNA]</scope>
    <source>
        <strain evidence="2">ICH-30</strain>
    </source>
</reference>
<dbReference type="Pfam" id="PF07606">
    <property type="entry name" value="DUF1569"/>
    <property type="match status" value="1"/>
</dbReference>
<organism evidence="1 2">
    <name type="scientific">Flavobacterium piscinae</name>
    <dbReference type="NCBI Taxonomy" id="2506424"/>
    <lineage>
        <taxon>Bacteria</taxon>
        <taxon>Pseudomonadati</taxon>
        <taxon>Bacteroidota</taxon>
        <taxon>Flavobacteriia</taxon>
        <taxon>Flavobacteriales</taxon>
        <taxon>Flavobacteriaceae</taxon>
        <taxon>Flavobacterium</taxon>
    </lineage>
</organism>
<comment type="caution">
    <text evidence="1">The sequence shown here is derived from an EMBL/GenBank/DDBJ whole genome shotgun (WGS) entry which is preliminary data.</text>
</comment>
<dbReference type="InterPro" id="IPR011463">
    <property type="entry name" value="DUF1569"/>
</dbReference>
<sequence length="152" mass="17904">MSLPNIFTEKVVNETIDRINSLKANNVALWGTMNTGQMLAHCNVMYEMVYTDIHKKPNPFMKLIFKAFIKKIVVSEMPYKKNSKTAPAFIIKQPKDFEHEKERLIEFLKKTQNLGENFFDQSESLNFGKLSKEEWNNMFYKHLDHHLNQFGV</sequence>
<dbReference type="RefSeq" id="WP_129463222.1">
    <property type="nucleotide sequence ID" value="NZ_SBKQ01000002.1"/>
</dbReference>
<keyword evidence="2" id="KW-1185">Reference proteome</keyword>
<dbReference type="InterPro" id="IPR034660">
    <property type="entry name" value="DinB/YfiT-like"/>
</dbReference>
<gene>
    <name evidence="1" type="ORF">EQG68_02595</name>
</gene>
<dbReference type="Proteomes" id="UP000289734">
    <property type="component" value="Unassembled WGS sequence"/>
</dbReference>
<dbReference type="OrthoDB" id="2599194at2"/>
<protein>
    <submittedName>
        <fullName evidence="1">DUF1569 domain-containing protein</fullName>
    </submittedName>
</protein>